<dbReference type="InterPro" id="IPR000863">
    <property type="entry name" value="Sulfotransferase_dom"/>
</dbReference>
<evidence type="ECO:0000256" key="5">
    <source>
        <dbReference type="RuleBase" id="RU361155"/>
    </source>
</evidence>
<organism evidence="8 9">
    <name type="scientific">Pelusios castaneus</name>
    <name type="common">West African mud turtle</name>
    <dbReference type="NCBI Taxonomy" id="367368"/>
    <lineage>
        <taxon>Eukaryota</taxon>
        <taxon>Metazoa</taxon>
        <taxon>Chordata</taxon>
        <taxon>Craniata</taxon>
        <taxon>Vertebrata</taxon>
        <taxon>Euteleostomi</taxon>
        <taxon>Archelosauria</taxon>
        <taxon>Testudinata</taxon>
        <taxon>Testudines</taxon>
        <taxon>Pleurodira</taxon>
        <taxon>Pelomedusidae</taxon>
        <taxon>Pelusios</taxon>
    </lineage>
</organism>
<accession>A0A8C8RXR9</accession>
<name>A0A8C8RXR9_9SAUR</name>
<keyword evidence="9" id="KW-1185">Reference proteome</keyword>
<sequence length="354" mass="41191">IAKRPGPPLQGLWGHVTQKYFRYKGINFPMMLYSEQGLQEVENEFQVRDDDIFNVTYQKSGTVWMLEILSLIRSNGDPSWCRTVPNWDRGPWYETNLGLQRARGNESPRIISSHLPVQLFAKSFFQSKAKVLYTVRNPKDVLVSLHHFAQIFRPYKEPGQLDEFLEEFLKGDVPFGSWFDHVKGWLSLRGHENFFWISYEELQQDLRGSVERICRFLGRELDTQALDAVVENTSFQAMKQNKMSNFSLSPRFILDQRKSSFLRKGISGDWKNHLTTAQSEAFDRIYQEQMRGLDLTFPWDEPRAQPAPPPTDLYGDPSPRQLPPKRWAQVLSRPRWDLSPSVHATQALETPSLP</sequence>
<dbReference type="EC" id="2.8.2.-" evidence="5"/>
<comment type="similarity">
    <text evidence="2 5">Belongs to the sulfotransferase 1 family.</text>
</comment>
<dbReference type="Gene3D" id="3.40.50.300">
    <property type="entry name" value="P-loop containing nucleotide triphosphate hydrolases"/>
    <property type="match status" value="1"/>
</dbReference>
<evidence type="ECO:0000259" key="7">
    <source>
        <dbReference type="Pfam" id="PF00685"/>
    </source>
</evidence>
<feature type="region of interest" description="Disordered" evidence="6">
    <location>
        <begin position="298"/>
        <end position="325"/>
    </location>
</feature>
<feature type="domain" description="Sulfotransferase" evidence="7">
    <location>
        <begin position="49"/>
        <end position="293"/>
    </location>
</feature>
<proteinExistence type="inferred from homology"/>
<reference evidence="8" key="1">
    <citation type="submission" date="2025-08" db="UniProtKB">
        <authorList>
            <consortium name="Ensembl"/>
        </authorList>
    </citation>
    <scope>IDENTIFICATION</scope>
</reference>
<keyword evidence="4 5" id="KW-0808">Transferase</keyword>
<dbReference type="SUPFAM" id="SSF52540">
    <property type="entry name" value="P-loop containing nucleoside triphosphate hydrolases"/>
    <property type="match status" value="1"/>
</dbReference>
<evidence type="ECO:0000313" key="8">
    <source>
        <dbReference type="Ensembl" id="ENSPCEP00000011600.1"/>
    </source>
</evidence>
<evidence type="ECO:0000256" key="4">
    <source>
        <dbReference type="ARBA" id="ARBA00022679"/>
    </source>
</evidence>
<dbReference type="PANTHER" id="PTHR11783">
    <property type="entry name" value="SULFOTRANSFERASE SULT"/>
    <property type="match status" value="1"/>
</dbReference>
<dbReference type="Pfam" id="PF00685">
    <property type="entry name" value="Sulfotransfer_1"/>
    <property type="match status" value="1"/>
</dbReference>
<dbReference type="Ensembl" id="ENSPCET00000011984.1">
    <property type="protein sequence ID" value="ENSPCEP00000011600.1"/>
    <property type="gene ID" value="ENSPCEG00000009093.1"/>
</dbReference>
<dbReference type="GO" id="GO:0008146">
    <property type="term" value="F:sulfotransferase activity"/>
    <property type="evidence" value="ECO:0007669"/>
    <property type="project" value="InterPro"/>
</dbReference>
<dbReference type="InterPro" id="IPR027417">
    <property type="entry name" value="P-loop_NTPase"/>
</dbReference>
<dbReference type="Proteomes" id="UP000694393">
    <property type="component" value="Unplaced"/>
</dbReference>
<keyword evidence="3" id="KW-0963">Cytoplasm</keyword>
<dbReference type="FunFam" id="3.40.50.300:FF:000433">
    <property type="entry name" value="Estrogen sulfotransferase"/>
    <property type="match status" value="1"/>
</dbReference>
<dbReference type="GO" id="GO:0005737">
    <property type="term" value="C:cytoplasm"/>
    <property type="evidence" value="ECO:0007669"/>
    <property type="project" value="UniProtKB-SubCell"/>
</dbReference>
<evidence type="ECO:0000313" key="9">
    <source>
        <dbReference type="Proteomes" id="UP000694393"/>
    </source>
</evidence>
<dbReference type="AlphaFoldDB" id="A0A8C8RXR9"/>
<comment type="subcellular location">
    <subcellularLocation>
        <location evidence="1">Cytoplasm</location>
    </subcellularLocation>
</comment>
<evidence type="ECO:0000256" key="1">
    <source>
        <dbReference type="ARBA" id="ARBA00004496"/>
    </source>
</evidence>
<reference evidence="8" key="2">
    <citation type="submission" date="2025-09" db="UniProtKB">
        <authorList>
            <consortium name="Ensembl"/>
        </authorList>
    </citation>
    <scope>IDENTIFICATION</scope>
</reference>
<protein>
    <recommendedName>
        <fullName evidence="5">Sulfotransferase</fullName>
        <ecNumber evidence="5">2.8.2.-</ecNumber>
    </recommendedName>
</protein>
<evidence type="ECO:0000256" key="6">
    <source>
        <dbReference type="SAM" id="MobiDB-lite"/>
    </source>
</evidence>
<evidence type="ECO:0000256" key="2">
    <source>
        <dbReference type="ARBA" id="ARBA00005771"/>
    </source>
</evidence>
<evidence type="ECO:0000256" key="3">
    <source>
        <dbReference type="ARBA" id="ARBA00022490"/>
    </source>
</evidence>